<dbReference type="EMBL" id="FOGQ01000011">
    <property type="protein sequence ID" value="SES19826.1"/>
    <property type="molecule type" value="Genomic_DNA"/>
</dbReference>
<keyword evidence="3" id="KW-1185">Reference proteome</keyword>
<dbReference type="STRING" id="1121357.SAMN05661109_02210"/>
<dbReference type="AlphaFoldDB" id="A0A1H9VDI0"/>
<name>A0A1H9VDI0_9CORY</name>
<feature type="transmembrane region" description="Helical" evidence="1">
    <location>
        <begin position="39"/>
        <end position="60"/>
    </location>
</feature>
<evidence type="ECO:0000313" key="2">
    <source>
        <dbReference type="EMBL" id="SES19826.1"/>
    </source>
</evidence>
<organism evidence="2 3">
    <name type="scientific">Corynebacterium cystitidis DSM 20524</name>
    <dbReference type="NCBI Taxonomy" id="1121357"/>
    <lineage>
        <taxon>Bacteria</taxon>
        <taxon>Bacillati</taxon>
        <taxon>Actinomycetota</taxon>
        <taxon>Actinomycetes</taxon>
        <taxon>Mycobacteriales</taxon>
        <taxon>Corynebacteriaceae</taxon>
        <taxon>Corynebacterium</taxon>
    </lineage>
</organism>
<dbReference type="Proteomes" id="UP000198929">
    <property type="component" value="Unassembled WGS sequence"/>
</dbReference>
<sequence length="166" mass="18595">MSASTKRVDPDIHDVKKHVPPGRKRAPFFRYIRINLPHLTRAVLLFVIGLLGVCAFYVSAQDFDIFVGSDTVLYFVAGLSLAFVLYGMIFYKQRVWDFGLLPAFAALFTYAGGLFGTAPYVWNGAELYTAAAWNTMMFCGFGYLLLRWAIGYGVLVAYPDSQGFED</sequence>
<feature type="transmembrane region" description="Helical" evidence="1">
    <location>
        <begin position="127"/>
        <end position="146"/>
    </location>
</feature>
<gene>
    <name evidence="2" type="ORF">SAMN05661109_02210</name>
</gene>
<evidence type="ECO:0000313" key="3">
    <source>
        <dbReference type="Proteomes" id="UP000198929"/>
    </source>
</evidence>
<proteinExistence type="predicted"/>
<accession>A0A1H9VDI0</accession>
<feature type="transmembrane region" description="Helical" evidence="1">
    <location>
        <begin position="72"/>
        <end position="91"/>
    </location>
</feature>
<reference evidence="3" key="1">
    <citation type="submission" date="2016-10" db="EMBL/GenBank/DDBJ databases">
        <authorList>
            <person name="Varghese N."/>
            <person name="Submissions S."/>
        </authorList>
    </citation>
    <scope>NUCLEOTIDE SEQUENCE [LARGE SCALE GENOMIC DNA]</scope>
    <source>
        <strain evidence="3">DSM 20524</strain>
    </source>
</reference>
<keyword evidence="1" id="KW-0812">Transmembrane</keyword>
<feature type="transmembrane region" description="Helical" evidence="1">
    <location>
        <begin position="98"/>
        <end position="121"/>
    </location>
</feature>
<keyword evidence="1" id="KW-1133">Transmembrane helix</keyword>
<keyword evidence="1" id="KW-0472">Membrane</keyword>
<dbReference type="RefSeq" id="WP_231910194.1">
    <property type="nucleotide sequence ID" value="NZ_CP047199.1"/>
</dbReference>
<protein>
    <submittedName>
        <fullName evidence="2">Uncharacterized protein</fullName>
    </submittedName>
</protein>
<evidence type="ECO:0000256" key="1">
    <source>
        <dbReference type="SAM" id="Phobius"/>
    </source>
</evidence>